<protein>
    <submittedName>
        <fullName evidence="1">Uncharacterized protein</fullName>
    </submittedName>
</protein>
<dbReference type="AlphaFoldDB" id="D7BER4"/>
<keyword evidence="2" id="KW-1185">Reference proteome</keyword>
<dbReference type="KEGG" id="msv:Mesil_3187"/>
<reference evidence="1 2" key="1">
    <citation type="journal article" date="2010" name="Stand. Genomic Sci.">
        <title>Complete genome sequence of Meiothermus silvanus type strain (VI-R2).</title>
        <authorList>
            <person name="Sikorski J."/>
            <person name="Tindall B.J."/>
            <person name="Lowry S."/>
            <person name="Lucas S."/>
            <person name="Nolan M."/>
            <person name="Copeland A."/>
            <person name="Glavina Del Rio T."/>
            <person name="Tice H."/>
            <person name="Cheng J.F."/>
            <person name="Han C."/>
            <person name="Pitluck S."/>
            <person name="Liolios K."/>
            <person name="Ivanova N."/>
            <person name="Mavromatis K."/>
            <person name="Mikhailova N."/>
            <person name="Pati A."/>
            <person name="Goodwin L."/>
            <person name="Chen A."/>
            <person name="Palaniappan K."/>
            <person name="Land M."/>
            <person name="Hauser L."/>
            <person name="Chang Y.J."/>
            <person name="Jeffries C.D."/>
            <person name="Rohde M."/>
            <person name="Goker M."/>
            <person name="Woyke T."/>
            <person name="Bristow J."/>
            <person name="Eisen J.A."/>
            <person name="Markowitz V."/>
            <person name="Hugenholtz P."/>
            <person name="Kyrpides N.C."/>
            <person name="Klenk H.P."/>
            <person name="Lapidus A."/>
        </authorList>
    </citation>
    <scope>NUCLEOTIDE SEQUENCE [LARGE SCALE GENOMIC DNA]</scope>
    <source>
        <strain evidence="2">ATCC 700542 / DSM 9946 / VI-R2</strain>
    </source>
</reference>
<dbReference type="HOGENOM" id="CLU_1011224_0_0_0"/>
<evidence type="ECO:0000313" key="1">
    <source>
        <dbReference type="EMBL" id="ADH65010.1"/>
    </source>
</evidence>
<name>D7BER4_ALLS1</name>
<evidence type="ECO:0000313" key="2">
    <source>
        <dbReference type="Proteomes" id="UP000001916"/>
    </source>
</evidence>
<gene>
    <name evidence="1" type="ordered locus">Mesil_3187</name>
</gene>
<dbReference type="Proteomes" id="UP000001916">
    <property type="component" value="Chromosome"/>
</dbReference>
<dbReference type="STRING" id="526227.Mesil_3187"/>
<accession>D7BER4</accession>
<dbReference type="Gene3D" id="1.25.40.10">
    <property type="entry name" value="Tetratricopeptide repeat domain"/>
    <property type="match status" value="1"/>
</dbReference>
<dbReference type="SUPFAM" id="SSF48452">
    <property type="entry name" value="TPR-like"/>
    <property type="match status" value="1"/>
</dbReference>
<sequence length="275" mass="30415">MDTGGLELNLLKPEKELPKSPGLELIALLARGKRDLQQIRAYGIPLARALEVLRQTPYDAFVEARGNRLVWVGESDLQEFWRRVGEEDFSGAWSLYGSLLPGFSSPLPAFQEWLEAERMNLASALHHLALTLPPEEIRFQSDAELGAPKDRERALMAMLLEGEALLRQGRAKEAVLVLGQALGLEEWGGGGFSGLSLALLAQAQAAWGKPSKARQTAEKALERAKDAYTRSRALYALYQATQKTPYLEQSRAEAGRANLRLWLEHLSGEPGWASL</sequence>
<dbReference type="eggNOG" id="COG3118">
    <property type="taxonomic scope" value="Bacteria"/>
</dbReference>
<dbReference type="OrthoDB" id="34190at2"/>
<dbReference type="InterPro" id="IPR011990">
    <property type="entry name" value="TPR-like_helical_dom_sf"/>
</dbReference>
<proteinExistence type="predicted"/>
<organism evidence="1 2">
    <name type="scientific">Allomeiothermus silvanus (strain ATCC 700542 / DSM 9946 / NBRC 106475 / NCIMB 13440 / VI-R2)</name>
    <name type="common">Thermus silvanus</name>
    <dbReference type="NCBI Taxonomy" id="526227"/>
    <lineage>
        <taxon>Bacteria</taxon>
        <taxon>Thermotogati</taxon>
        <taxon>Deinococcota</taxon>
        <taxon>Deinococci</taxon>
        <taxon>Thermales</taxon>
        <taxon>Thermaceae</taxon>
        <taxon>Allomeiothermus</taxon>
    </lineage>
</organism>
<dbReference type="RefSeq" id="WP_013159536.1">
    <property type="nucleotide sequence ID" value="NC_014212.1"/>
</dbReference>
<dbReference type="EMBL" id="CP002042">
    <property type="protein sequence ID" value="ADH65010.1"/>
    <property type="molecule type" value="Genomic_DNA"/>
</dbReference>